<gene>
    <name evidence="1" type="ORF">GCM10016234_06470</name>
</gene>
<name>A0A8J3DMY8_9HYPH</name>
<accession>A0A8J3DMY8</accession>
<dbReference type="AlphaFoldDB" id="A0A8J3DMY8"/>
<proteinExistence type="predicted"/>
<comment type="caution">
    <text evidence="1">The sequence shown here is derived from an EMBL/GenBank/DDBJ whole genome shotgun (WGS) entry which is preliminary data.</text>
</comment>
<evidence type="ECO:0000313" key="2">
    <source>
        <dbReference type="Proteomes" id="UP000630142"/>
    </source>
</evidence>
<dbReference type="Proteomes" id="UP000630142">
    <property type="component" value="Unassembled WGS sequence"/>
</dbReference>
<protein>
    <submittedName>
        <fullName evidence="1">Uncharacterized protein</fullName>
    </submittedName>
</protein>
<sequence length="96" mass="9989">MTALFKKIVINIPDAEFAETQIYVASNSVTESQIISGNGDGVICYCNFEQAADMIVSALNAQLAAAETLRTMFGVTDLASLVQATALAGQSPEGSA</sequence>
<dbReference type="RefSeq" id="WP_189501566.1">
    <property type="nucleotide sequence ID" value="NZ_BMZQ01000001.1"/>
</dbReference>
<reference evidence="1" key="1">
    <citation type="journal article" date="2014" name="Int. J. Syst. Evol. Microbiol.">
        <title>Complete genome sequence of Corynebacterium casei LMG S-19264T (=DSM 44701T), isolated from a smear-ripened cheese.</title>
        <authorList>
            <consortium name="US DOE Joint Genome Institute (JGI-PGF)"/>
            <person name="Walter F."/>
            <person name="Albersmeier A."/>
            <person name="Kalinowski J."/>
            <person name="Ruckert C."/>
        </authorList>
    </citation>
    <scope>NUCLEOTIDE SEQUENCE</scope>
    <source>
        <strain evidence="1">KCTC 42249</strain>
    </source>
</reference>
<organism evidence="1 2">
    <name type="scientific">Tianweitania populi</name>
    <dbReference type="NCBI Taxonomy" id="1607949"/>
    <lineage>
        <taxon>Bacteria</taxon>
        <taxon>Pseudomonadati</taxon>
        <taxon>Pseudomonadota</taxon>
        <taxon>Alphaproteobacteria</taxon>
        <taxon>Hyphomicrobiales</taxon>
        <taxon>Phyllobacteriaceae</taxon>
        <taxon>Tianweitania</taxon>
    </lineage>
</organism>
<reference evidence="1" key="2">
    <citation type="submission" date="2020-09" db="EMBL/GenBank/DDBJ databases">
        <authorList>
            <person name="Sun Q."/>
            <person name="Kim S."/>
        </authorList>
    </citation>
    <scope>NUCLEOTIDE SEQUENCE</scope>
    <source>
        <strain evidence="1">KCTC 42249</strain>
    </source>
</reference>
<evidence type="ECO:0000313" key="1">
    <source>
        <dbReference type="EMBL" id="GHD07721.1"/>
    </source>
</evidence>
<keyword evidence="2" id="KW-1185">Reference proteome</keyword>
<dbReference type="EMBL" id="BMZQ01000001">
    <property type="protein sequence ID" value="GHD07721.1"/>
    <property type="molecule type" value="Genomic_DNA"/>
</dbReference>